<evidence type="ECO:0000256" key="6">
    <source>
        <dbReference type="ARBA" id="ARBA00018637"/>
    </source>
</evidence>
<keyword evidence="21 27" id="KW-0961">Cell wall biogenesis/degradation</keyword>
<evidence type="ECO:0000256" key="9">
    <source>
        <dbReference type="ARBA" id="ARBA00022670"/>
    </source>
</evidence>
<evidence type="ECO:0000256" key="27">
    <source>
        <dbReference type="PIRNR" id="PIRNR002799"/>
    </source>
</evidence>
<dbReference type="Gene3D" id="3.40.710.10">
    <property type="entry name" value="DD-peptidase/beta-lactamase superfamily"/>
    <property type="match status" value="1"/>
</dbReference>
<dbReference type="InterPro" id="IPR028166">
    <property type="entry name" value="UB2H"/>
</dbReference>
<accession>A0A451D2J0</accession>
<evidence type="ECO:0000256" key="8">
    <source>
        <dbReference type="ARBA" id="ARBA00022645"/>
    </source>
</evidence>
<dbReference type="Gene3D" id="3.30.2060.10">
    <property type="entry name" value="Penicillin-binding protein 1b domain"/>
    <property type="match status" value="1"/>
</dbReference>
<dbReference type="InterPro" id="IPR036950">
    <property type="entry name" value="PBP_transglycosylase"/>
</dbReference>
<evidence type="ECO:0000256" key="28">
    <source>
        <dbReference type="PIRSR" id="PIRSR002799-1"/>
    </source>
</evidence>
<feature type="active site" description="Acyl-ester intermediate; for transpeptidase activity" evidence="28">
    <location>
        <position position="442"/>
    </location>
</feature>
<feature type="domain" description="Glycosyl transferase family 51" evidence="30">
    <location>
        <begin position="139"/>
        <end position="310"/>
    </location>
</feature>
<dbReference type="Pfam" id="PF00905">
    <property type="entry name" value="Transpeptidase"/>
    <property type="match status" value="1"/>
</dbReference>
<keyword evidence="10 27" id="KW-0328">Glycosyltransferase</keyword>
<protein>
    <recommendedName>
        <fullName evidence="6 26">Penicillin-binding protein 1B</fullName>
        <shortName evidence="27">PBP-1b</shortName>
        <shortName evidence="27">PBP1b</shortName>
    </recommendedName>
    <alternativeName>
        <fullName evidence="22 27">Murein polymerase</fullName>
    </alternativeName>
</protein>
<comment type="similarity">
    <text evidence="4 27">In the C-terminal section; belongs to the transpeptidase family.</text>
</comment>
<comment type="pathway">
    <text evidence="25">Glycan biosynthesis.</text>
</comment>
<evidence type="ECO:0000256" key="11">
    <source>
        <dbReference type="ARBA" id="ARBA00022679"/>
    </source>
</evidence>
<dbReference type="InterPro" id="IPR012338">
    <property type="entry name" value="Beta-lactam/transpept-like"/>
</dbReference>
<evidence type="ECO:0000256" key="13">
    <source>
        <dbReference type="ARBA" id="ARBA00022801"/>
    </source>
</evidence>
<comment type="catalytic activity">
    <reaction evidence="23">
        <text>Preferential cleavage: (Ac)2-L-Lys-D-Ala-|-D-Ala. Also transpeptidation of peptidyl-alanyl moieties that are N-acyl substituents of D-alanine.</text>
        <dbReference type="EC" id="3.4.16.4"/>
    </reaction>
</comment>
<evidence type="ECO:0000256" key="17">
    <source>
        <dbReference type="ARBA" id="ARBA00022989"/>
    </source>
</evidence>
<dbReference type="GO" id="GO:0008955">
    <property type="term" value="F:peptidoglycan glycosyltransferase activity"/>
    <property type="evidence" value="ECO:0007669"/>
    <property type="project" value="UniProtKB-UniRule"/>
</dbReference>
<evidence type="ECO:0000256" key="7">
    <source>
        <dbReference type="ARBA" id="ARBA00022475"/>
    </source>
</evidence>
<evidence type="ECO:0000256" key="15">
    <source>
        <dbReference type="ARBA" id="ARBA00022968"/>
    </source>
</evidence>
<dbReference type="GO" id="GO:0005886">
    <property type="term" value="C:plasma membrane"/>
    <property type="evidence" value="ECO:0007669"/>
    <property type="project" value="UniProtKB-SubCell"/>
</dbReference>
<dbReference type="GO" id="GO:0008360">
    <property type="term" value="P:regulation of cell shape"/>
    <property type="evidence" value="ECO:0007669"/>
    <property type="project" value="UniProtKB-UniRule"/>
</dbReference>
<dbReference type="InterPro" id="IPR050396">
    <property type="entry name" value="Glycosyltr_51/Transpeptidase"/>
</dbReference>
<keyword evidence="14 27" id="KW-0133">Cell shape</keyword>
<evidence type="ECO:0000259" key="30">
    <source>
        <dbReference type="Pfam" id="PF00912"/>
    </source>
</evidence>
<evidence type="ECO:0000256" key="3">
    <source>
        <dbReference type="ARBA" id="ARBA00004752"/>
    </source>
</evidence>
<dbReference type="GO" id="GO:0071555">
    <property type="term" value="P:cell wall organization"/>
    <property type="evidence" value="ECO:0007669"/>
    <property type="project" value="UniProtKB-UniRule"/>
</dbReference>
<dbReference type="Gene3D" id="1.10.3810.10">
    <property type="entry name" value="Biosynthetic peptidoglycan transglycosylase-like"/>
    <property type="match status" value="1"/>
</dbReference>
<comment type="catalytic activity">
    <reaction evidence="24">
        <text>[GlcNAc-(1-&gt;4)-Mur2Ac(oyl-L-Ala-gamma-D-Glu-L-Lys-D-Ala-D-Ala)](n)-di-trans,octa-cis-undecaprenyl diphosphate + beta-D-GlcNAc-(1-&gt;4)-Mur2Ac(oyl-L-Ala-gamma-D-Glu-L-Lys-D-Ala-D-Ala)-di-trans,octa-cis-undecaprenyl diphosphate = [GlcNAc-(1-&gt;4)-Mur2Ac(oyl-L-Ala-gamma-D-Glu-L-Lys-D-Ala-D-Ala)](n+1)-di-trans,octa-cis-undecaprenyl diphosphate + di-trans,octa-cis-undecaprenyl diphosphate + H(+)</text>
        <dbReference type="Rhea" id="RHEA:23708"/>
        <dbReference type="Rhea" id="RHEA-COMP:9602"/>
        <dbReference type="Rhea" id="RHEA-COMP:9603"/>
        <dbReference type="ChEBI" id="CHEBI:15378"/>
        <dbReference type="ChEBI" id="CHEBI:58405"/>
        <dbReference type="ChEBI" id="CHEBI:60033"/>
        <dbReference type="ChEBI" id="CHEBI:78435"/>
        <dbReference type="EC" id="2.4.99.28"/>
    </reaction>
</comment>
<keyword evidence="9" id="KW-0645">Protease</keyword>
<dbReference type="SUPFAM" id="SSF56601">
    <property type="entry name" value="beta-lactamase/transpeptidase-like"/>
    <property type="match status" value="1"/>
</dbReference>
<dbReference type="Pfam" id="PF00912">
    <property type="entry name" value="Transgly"/>
    <property type="match status" value="1"/>
</dbReference>
<evidence type="ECO:0000256" key="25">
    <source>
        <dbReference type="ARBA" id="ARBA00060592"/>
    </source>
</evidence>
<comment type="similarity">
    <text evidence="5 27">In the N-terminal section; belongs to the glycosyltransferase 51 family.</text>
</comment>
<dbReference type="InterPro" id="IPR011813">
    <property type="entry name" value="PBP_1b"/>
</dbReference>
<dbReference type="SUPFAM" id="SSF53955">
    <property type="entry name" value="Lysozyme-like"/>
    <property type="match status" value="1"/>
</dbReference>
<keyword evidence="12" id="KW-0812">Transmembrane</keyword>
<keyword evidence="19" id="KW-0046">Antibiotic resistance</keyword>
<feature type="active site" description="Proton donor; for transglycosylase activity" evidence="28">
    <location>
        <position position="164"/>
    </location>
</feature>
<dbReference type="FunFam" id="1.10.3810.10:FF:000002">
    <property type="entry name" value="Penicillin-binding protein 1B"/>
    <property type="match status" value="1"/>
</dbReference>
<dbReference type="InterPro" id="IPR001460">
    <property type="entry name" value="PCN-bd_Tpept"/>
</dbReference>
<proteinExistence type="inferred from homology"/>
<evidence type="ECO:0000256" key="4">
    <source>
        <dbReference type="ARBA" id="ARBA00007090"/>
    </source>
</evidence>
<keyword evidence="13 32" id="KW-0378">Hydrolase</keyword>
<reference evidence="32 33" key="1">
    <citation type="submission" date="2019-02" db="EMBL/GenBank/DDBJ databases">
        <authorList>
            <person name="Manzano-Marin A."/>
            <person name="Manzano-Marin A."/>
        </authorList>
    </citation>
    <scope>NUCLEOTIDE SEQUENCE [LARGE SCALE GENOMIC DNA]</scope>
    <source>
        <strain evidence="32 33">ErCicuneomaculata</strain>
    </source>
</reference>
<dbReference type="GO" id="GO:0030288">
    <property type="term" value="C:outer membrane-bounded periplasmic space"/>
    <property type="evidence" value="ECO:0007669"/>
    <property type="project" value="TreeGrafter"/>
</dbReference>
<evidence type="ECO:0000256" key="20">
    <source>
        <dbReference type="ARBA" id="ARBA00023268"/>
    </source>
</evidence>
<dbReference type="GO" id="GO:0008658">
    <property type="term" value="F:penicillin binding"/>
    <property type="evidence" value="ECO:0007669"/>
    <property type="project" value="UniProtKB-UniRule"/>
</dbReference>
<evidence type="ECO:0000256" key="5">
    <source>
        <dbReference type="ARBA" id="ARBA00007739"/>
    </source>
</evidence>
<comment type="subcellular location">
    <subcellularLocation>
        <location evidence="2">Cell membrane</location>
        <topology evidence="2">Single-pass type II membrane protein</topology>
    </subcellularLocation>
</comment>
<dbReference type="Pfam" id="PF14814">
    <property type="entry name" value="UB2H"/>
    <property type="match status" value="1"/>
</dbReference>
<keyword evidence="7" id="KW-1003">Cell membrane</keyword>
<evidence type="ECO:0000256" key="14">
    <source>
        <dbReference type="ARBA" id="ARBA00022960"/>
    </source>
</evidence>
<evidence type="ECO:0000313" key="33">
    <source>
        <dbReference type="Proteomes" id="UP000294412"/>
    </source>
</evidence>
<evidence type="ECO:0000256" key="23">
    <source>
        <dbReference type="ARBA" id="ARBA00034000"/>
    </source>
</evidence>
<feature type="domain" description="Bifunctional transglycosylase second" evidence="31">
    <location>
        <begin position="44"/>
        <end position="128"/>
    </location>
</feature>
<dbReference type="OrthoDB" id="9766909at2"/>
<dbReference type="GO" id="GO:0009274">
    <property type="term" value="C:peptidoglycan-based cell wall"/>
    <property type="evidence" value="ECO:0007669"/>
    <property type="project" value="UniProtKB-UniRule"/>
</dbReference>
<dbReference type="EMBL" id="LR217703">
    <property type="protein sequence ID" value="VFP79878.1"/>
    <property type="molecule type" value="Genomic_DNA"/>
</dbReference>
<evidence type="ECO:0000256" key="1">
    <source>
        <dbReference type="ARBA" id="ARBA00002624"/>
    </source>
</evidence>
<dbReference type="RefSeq" id="WP_157993618.1">
    <property type="nucleotide sequence ID" value="NZ_LR217703.1"/>
</dbReference>
<evidence type="ECO:0000256" key="26">
    <source>
        <dbReference type="NCBIfam" id="TIGR02071"/>
    </source>
</evidence>
<keyword evidence="17" id="KW-1133">Transmembrane helix</keyword>
<dbReference type="Proteomes" id="UP000294412">
    <property type="component" value="Chromosome"/>
</dbReference>
<dbReference type="GO" id="GO:0009002">
    <property type="term" value="F:serine-type D-Ala-D-Ala carboxypeptidase activity"/>
    <property type="evidence" value="ECO:0007669"/>
    <property type="project" value="UniProtKB-EC"/>
</dbReference>
<gene>
    <name evidence="32" type="primary">mrcB</name>
    <name evidence="32" type="ORF">ERCICUMA2628_414</name>
</gene>
<keyword evidence="20" id="KW-0511">Multifunctional enzyme</keyword>
<dbReference type="GO" id="GO:0009252">
    <property type="term" value="P:peptidoglycan biosynthetic process"/>
    <property type="evidence" value="ECO:0007669"/>
    <property type="project" value="UniProtKB-UniRule"/>
</dbReference>
<dbReference type="GO" id="GO:0046677">
    <property type="term" value="P:response to antibiotic"/>
    <property type="evidence" value="ECO:0007669"/>
    <property type="project" value="UniProtKB-UniRule"/>
</dbReference>
<sequence>MYSIIIGISVIILYGCWLDYSIQSRINGKVWKLPAIVYSRVITLAPYMSYTKNEMISLLKSMQYRQVKNIIRSGEFSVQDHSIEMIRRPFNFVDKKEGAIHVCLSFTKNHLIEIKNFANKCNFQFFRLDPRLMTLLYSQNEEQRLFITRFNFPEQLVNILVNTEDRNFYHHIGINLCSIFRAFLANLSAGHTIQGGSTLTQQLVKNLFLTNQRSMWRKINEAYMAIILDARYTKDKILELYLNEVYLGQLGDYQIHGFALASFCYFGRPVNELSLDQQALLVGMVKGASLYHPYNHPKATLARRNLLLHLLQKKNIIDSKRYAILRARPLGVCLHSGLITTQPAFIQFIRNELQTRVGTKIKDLSGVKIFTTLDPLSQNAAEKAIGKGVMILETPQKYPEDFKATIVVSDHSTGEIHAMVGNSNPQSLKYNCEMQERHPIGSLIQLIIYLNALNKSNIYHLNTFIANHSIELQKSNNHLLSLYHNSLLFRDKIMLIDAMIHSINAPLINLGRKIGHTQILKTLKTLGIQRQNLEFASDIPLGALNLTVFEITQIFQAISTGGNRIPLFSICSVISENGNIIYQNIPATVRVMTSQVAYLTLYTMQQIIKWNTEMTLDPLYSKATLAGIIGTDNHSKNHWFAGIDGKEVIIIWVGYITNTSTAPHNFNGAIQIYKHYAQNKQPKPLIFTPPKNILLIPNDHSSYSVFNKNNIKPYVPMWHKNPSN</sequence>
<evidence type="ECO:0000256" key="12">
    <source>
        <dbReference type="ARBA" id="ARBA00022692"/>
    </source>
</evidence>
<dbReference type="PANTHER" id="PTHR32282">
    <property type="entry name" value="BINDING PROTEIN TRANSPEPTIDASE, PUTATIVE-RELATED"/>
    <property type="match status" value="1"/>
</dbReference>
<evidence type="ECO:0000259" key="29">
    <source>
        <dbReference type="Pfam" id="PF00905"/>
    </source>
</evidence>
<evidence type="ECO:0000256" key="24">
    <source>
        <dbReference type="ARBA" id="ARBA00049902"/>
    </source>
</evidence>
<dbReference type="NCBIfam" id="TIGR02071">
    <property type="entry name" value="PBP_1b"/>
    <property type="match status" value="1"/>
</dbReference>
<evidence type="ECO:0000256" key="19">
    <source>
        <dbReference type="ARBA" id="ARBA00023251"/>
    </source>
</evidence>
<keyword evidence="15" id="KW-0735">Signal-anchor</keyword>
<keyword evidence="18" id="KW-0472">Membrane</keyword>
<evidence type="ECO:0000256" key="16">
    <source>
        <dbReference type="ARBA" id="ARBA00022984"/>
    </source>
</evidence>
<comment type="function">
    <text evidence="1 27">Cell wall formation. Synthesis of cross-linked peptidoglycan from the lipid intermediates. The enzyme has a penicillin-insensitive transglycosylase N-terminal domain (formation of linear glycan strands) and a penicillin-sensitive transpeptidase C-terminal domain (cross-linking of the peptide subunits).</text>
</comment>
<keyword evidence="11 27" id="KW-0808">Transferase</keyword>
<keyword evidence="8 32" id="KW-0121">Carboxypeptidase</keyword>
<evidence type="ECO:0000256" key="18">
    <source>
        <dbReference type="ARBA" id="ARBA00023136"/>
    </source>
</evidence>
<evidence type="ECO:0000256" key="21">
    <source>
        <dbReference type="ARBA" id="ARBA00023316"/>
    </source>
</evidence>
<dbReference type="PANTHER" id="PTHR32282:SF11">
    <property type="entry name" value="PENICILLIN-BINDING PROTEIN 1B"/>
    <property type="match status" value="1"/>
</dbReference>
<dbReference type="AlphaFoldDB" id="A0A451D2J0"/>
<keyword evidence="16 27" id="KW-0573">Peptidoglycan synthesis</keyword>
<evidence type="ECO:0000256" key="10">
    <source>
        <dbReference type="ARBA" id="ARBA00022676"/>
    </source>
</evidence>
<evidence type="ECO:0000313" key="32">
    <source>
        <dbReference type="EMBL" id="VFP79878.1"/>
    </source>
</evidence>
<dbReference type="UniPathway" id="UPA00219"/>
<evidence type="ECO:0000256" key="2">
    <source>
        <dbReference type="ARBA" id="ARBA00004401"/>
    </source>
</evidence>
<dbReference type="PIRSF" id="PIRSF002799">
    <property type="entry name" value="PBP_1b"/>
    <property type="match status" value="1"/>
</dbReference>
<evidence type="ECO:0000259" key="31">
    <source>
        <dbReference type="Pfam" id="PF14814"/>
    </source>
</evidence>
<dbReference type="InterPro" id="IPR023346">
    <property type="entry name" value="Lysozyme-like_dom_sf"/>
</dbReference>
<dbReference type="InterPro" id="IPR001264">
    <property type="entry name" value="Glyco_trans_51"/>
</dbReference>
<dbReference type="GO" id="GO:0006508">
    <property type="term" value="P:proteolysis"/>
    <property type="evidence" value="ECO:0007669"/>
    <property type="project" value="UniProtKB-KW"/>
</dbReference>
<evidence type="ECO:0000256" key="22">
    <source>
        <dbReference type="ARBA" id="ARBA00032454"/>
    </source>
</evidence>
<feature type="domain" description="Penicillin-binding protein transpeptidase" evidence="29">
    <location>
        <begin position="405"/>
        <end position="645"/>
    </location>
</feature>
<name>A0A451D2J0_9GAMM</name>
<comment type="pathway">
    <text evidence="3 27">Cell wall biogenesis; peptidoglycan biosynthesis.</text>
</comment>
<organism evidence="32 33">
    <name type="scientific">Candidatus Erwinia haradaeae</name>
    <dbReference type="NCBI Taxonomy" id="1922217"/>
    <lineage>
        <taxon>Bacteria</taxon>
        <taxon>Pseudomonadati</taxon>
        <taxon>Pseudomonadota</taxon>
        <taxon>Gammaproteobacteria</taxon>
        <taxon>Enterobacterales</taxon>
        <taxon>Erwiniaceae</taxon>
        <taxon>Erwinia</taxon>
    </lineage>
</organism>